<proteinExistence type="predicted"/>
<sequence length="559" mass="63831">MIQHEEVSTLDPKIFGMTYRVGGVELKFGPKEFCLLSGFRFGKQTCDFDSLGNSFHQRVLKGKEYQAQQFSNLLWKQLFPIKVSSTMNEDDESHEEVACTSLVGEVTVDELNDEDVVRLFLIALVMSFEGCQVTKKLDARLLNLVNDFEEWNRFPWGNYFGTINSLISTTYLKGCLMMWILEVLPVCQIYTTSYKLTIPRSHSWGTCGVISWVKAKNIFHSSLKPCNKPKPIIPNELEVNCEWWIRSVEYLTEIESQYKLEKQPNADININKGKGKRDDIDGDDFDYDGGEVDKNKKKKKGVCYDAEKRDNQIINIIENMAETNNKMLGEILMRLDVGVKVGAKKGCSKSEEKTEDKRQDSEFENMEKNNEFVNELLDFASAYTFSEKSIGAIATKEVVGREKRIRKPSKLLQSPFIQMKTSKRRYVEPVSTPDKIVQLYESREACCLSLIEGFSVGPDFWKNLLVLDGSNGWLSSEHVFAWTTLMYYSRPENAKWSILPPWFFHIAIAEGREQRILGDGTYDPYPSIDTVDKQSWLHKVGAASVGTLKAGTMVRVAGF</sequence>
<evidence type="ECO:0000256" key="1">
    <source>
        <dbReference type="SAM" id="MobiDB-lite"/>
    </source>
</evidence>
<feature type="compositionally biased region" description="Basic and acidic residues" evidence="1">
    <location>
        <begin position="348"/>
        <end position="365"/>
    </location>
</feature>
<evidence type="ECO:0008006" key="4">
    <source>
        <dbReference type="Google" id="ProtNLM"/>
    </source>
</evidence>
<dbReference type="PANTHER" id="PTHR48449:SF1">
    <property type="entry name" value="DUF1985 DOMAIN-CONTAINING PROTEIN"/>
    <property type="match status" value="1"/>
</dbReference>
<reference evidence="2 3" key="1">
    <citation type="submission" date="2019-05" db="EMBL/GenBank/DDBJ databases">
        <title>Mikania micrantha, genome provides insights into the molecular mechanism of rapid growth.</title>
        <authorList>
            <person name="Liu B."/>
        </authorList>
    </citation>
    <scope>NUCLEOTIDE SEQUENCE [LARGE SCALE GENOMIC DNA]</scope>
    <source>
        <strain evidence="2">NLD-2019</strain>
        <tissue evidence="2">Leaf</tissue>
    </source>
</reference>
<protein>
    <recommendedName>
        <fullName evidence="4">DUF1985 domain-containing protein</fullName>
    </recommendedName>
</protein>
<gene>
    <name evidence="2" type="ORF">E3N88_41201</name>
</gene>
<feature type="region of interest" description="Disordered" evidence="1">
    <location>
        <begin position="346"/>
        <end position="365"/>
    </location>
</feature>
<keyword evidence="3" id="KW-1185">Reference proteome</keyword>
<accession>A0A5N6LPW4</accession>
<dbReference type="EMBL" id="SZYD01000019">
    <property type="protein sequence ID" value="KAD2394224.1"/>
    <property type="molecule type" value="Genomic_DNA"/>
</dbReference>
<dbReference type="Proteomes" id="UP000326396">
    <property type="component" value="Linkage Group LG9"/>
</dbReference>
<dbReference type="PANTHER" id="PTHR48449">
    <property type="entry name" value="DUF1985 DOMAIN-CONTAINING PROTEIN"/>
    <property type="match status" value="1"/>
</dbReference>
<organism evidence="2 3">
    <name type="scientific">Mikania micrantha</name>
    <name type="common">bitter vine</name>
    <dbReference type="NCBI Taxonomy" id="192012"/>
    <lineage>
        <taxon>Eukaryota</taxon>
        <taxon>Viridiplantae</taxon>
        <taxon>Streptophyta</taxon>
        <taxon>Embryophyta</taxon>
        <taxon>Tracheophyta</taxon>
        <taxon>Spermatophyta</taxon>
        <taxon>Magnoliopsida</taxon>
        <taxon>eudicotyledons</taxon>
        <taxon>Gunneridae</taxon>
        <taxon>Pentapetalae</taxon>
        <taxon>asterids</taxon>
        <taxon>campanulids</taxon>
        <taxon>Asterales</taxon>
        <taxon>Asteraceae</taxon>
        <taxon>Asteroideae</taxon>
        <taxon>Heliantheae alliance</taxon>
        <taxon>Eupatorieae</taxon>
        <taxon>Mikania</taxon>
    </lineage>
</organism>
<dbReference type="AlphaFoldDB" id="A0A5N6LPW4"/>
<name>A0A5N6LPW4_9ASTR</name>
<evidence type="ECO:0000313" key="2">
    <source>
        <dbReference type="EMBL" id="KAD2394224.1"/>
    </source>
</evidence>
<evidence type="ECO:0000313" key="3">
    <source>
        <dbReference type="Proteomes" id="UP000326396"/>
    </source>
</evidence>
<dbReference type="OrthoDB" id="1930729at2759"/>
<comment type="caution">
    <text evidence="2">The sequence shown here is derived from an EMBL/GenBank/DDBJ whole genome shotgun (WGS) entry which is preliminary data.</text>
</comment>